<dbReference type="AlphaFoldDB" id="A0A0B0NFL6"/>
<evidence type="ECO:0000313" key="1">
    <source>
        <dbReference type="EMBL" id="KHG13318.1"/>
    </source>
</evidence>
<keyword evidence="2" id="KW-1185">Reference proteome</keyword>
<proteinExistence type="predicted"/>
<protein>
    <submittedName>
        <fullName evidence="1">Uncharacterized protein</fullName>
    </submittedName>
</protein>
<evidence type="ECO:0000313" key="2">
    <source>
        <dbReference type="Proteomes" id="UP000032142"/>
    </source>
</evidence>
<accession>A0A0B0NFL6</accession>
<gene>
    <name evidence="1" type="ORF">F383_20093</name>
</gene>
<organism evidence="1 2">
    <name type="scientific">Gossypium arboreum</name>
    <name type="common">Tree cotton</name>
    <name type="synonym">Gossypium nanking</name>
    <dbReference type="NCBI Taxonomy" id="29729"/>
    <lineage>
        <taxon>Eukaryota</taxon>
        <taxon>Viridiplantae</taxon>
        <taxon>Streptophyta</taxon>
        <taxon>Embryophyta</taxon>
        <taxon>Tracheophyta</taxon>
        <taxon>Spermatophyta</taxon>
        <taxon>Magnoliopsida</taxon>
        <taxon>eudicotyledons</taxon>
        <taxon>Gunneridae</taxon>
        <taxon>Pentapetalae</taxon>
        <taxon>rosids</taxon>
        <taxon>malvids</taxon>
        <taxon>Malvales</taxon>
        <taxon>Malvaceae</taxon>
        <taxon>Malvoideae</taxon>
        <taxon>Gossypium</taxon>
    </lineage>
</organism>
<name>A0A0B0NFL6_GOSAR</name>
<sequence length="20" mass="2200">MAYALSATFQINMYNCGIST</sequence>
<dbReference type="EMBL" id="KN399331">
    <property type="protein sequence ID" value="KHG13318.1"/>
    <property type="molecule type" value="Genomic_DNA"/>
</dbReference>
<dbReference type="Proteomes" id="UP000032142">
    <property type="component" value="Unassembled WGS sequence"/>
</dbReference>
<reference evidence="2" key="1">
    <citation type="submission" date="2014-09" db="EMBL/GenBank/DDBJ databases">
        <authorList>
            <person name="Mudge J."/>
            <person name="Ramaraj T."/>
            <person name="Lindquist I.E."/>
            <person name="Bharti A.K."/>
            <person name="Sundararajan A."/>
            <person name="Cameron C.T."/>
            <person name="Woodward J.E."/>
            <person name="May G.D."/>
            <person name="Brubaker C."/>
            <person name="Broadhvest J."/>
            <person name="Wilkins T.A."/>
        </authorList>
    </citation>
    <scope>NUCLEOTIDE SEQUENCE</scope>
    <source>
        <strain evidence="2">cv. AKA8401</strain>
    </source>
</reference>